<evidence type="ECO:0000256" key="7">
    <source>
        <dbReference type="ARBA" id="ARBA00023136"/>
    </source>
</evidence>
<dbReference type="InterPro" id="IPR000531">
    <property type="entry name" value="Beta-barrel_TonB"/>
</dbReference>
<dbReference type="Gene3D" id="2.40.170.20">
    <property type="entry name" value="TonB-dependent receptor, beta-barrel domain"/>
    <property type="match status" value="1"/>
</dbReference>
<comment type="similarity">
    <text evidence="10 11">Belongs to the TonB-dependent receptor family.</text>
</comment>
<evidence type="ECO:0000256" key="11">
    <source>
        <dbReference type="RuleBase" id="RU003357"/>
    </source>
</evidence>
<dbReference type="GO" id="GO:0009279">
    <property type="term" value="C:cell outer membrane"/>
    <property type="evidence" value="ECO:0007669"/>
    <property type="project" value="UniProtKB-SubCell"/>
</dbReference>
<dbReference type="PANTHER" id="PTHR30069:SF29">
    <property type="entry name" value="HEMOGLOBIN AND HEMOGLOBIN-HAPTOGLOBIN-BINDING PROTEIN 1-RELATED"/>
    <property type="match status" value="1"/>
</dbReference>
<dbReference type="Pfam" id="PF00593">
    <property type="entry name" value="TonB_dep_Rec_b-barrel"/>
    <property type="match status" value="1"/>
</dbReference>
<dbReference type="GO" id="GO:0044718">
    <property type="term" value="P:siderophore transmembrane transport"/>
    <property type="evidence" value="ECO:0007669"/>
    <property type="project" value="TreeGrafter"/>
</dbReference>
<dbReference type="STRING" id="1302690.BUE76_01070"/>
<evidence type="ECO:0000313" key="15">
    <source>
        <dbReference type="EMBL" id="SHE37947.1"/>
    </source>
</evidence>
<dbReference type="PANTHER" id="PTHR30069">
    <property type="entry name" value="TONB-DEPENDENT OUTER MEMBRANE RECEPTOR"/>
    <property type="match status" value="1"/>
</dbReference>
<dbReference type="AlphaFoldDB" id="A0A1M4T106"/>
<evidence type="ECO:0000256" key="12">
    <source>
        <dbReference type="SAM" id="SignalP"/>
    </source>
</evidence>
<dbReference type="Gene3D" id="2.170.130.10">
    <property type="entry name" value="TonB-dependent receptor, plug domain"/>
    <property type="match status" value="1"/>
</dbReference>
<evidence type="ECO:0000313" key="16">
    <source>
        <dbReference type="Proteomes" id="UP000184368"/>
    </source>
</evidence>
<protein>
    <submittedName>
        <fullName evidence="15">Hemoglobin/transferrin/lactoferrin receptor protein</fullName>
    </submittedName>
</protein>
<evidence type="ECO:0000256" key="3">
    <source>
        <dbReference type="ARBA" id="ARBA00022452"/>
    </source>
</evidence>
<gene>
    <name evidence="15" type="ORF">SAMN05444008_101299</name>
</gene>
<keyword evidence="5 12" id="KW-0732">Signal</keyword>
<evidence type="ECO:0000256" key="6">
    <source>
        <dbReference type="ARBA" id="ARBA00023077"/>
    </source>
</evidence>
<keyword evidence="16" id="KW-1185">Reference proteome</keyword>
<comment type="subcellular location">
    <subcellularLocation>
        <location evidence="1 10">Cell outer membrane</location>
        <topology evidence="1 10">Multi-pass membrane protein</topology>
    </subcellularLocation>
</comment>
<feature type="chain" id="PRO_5013155114" evidence="12">
    <location>
        <begin position="24"/>
        <end position="676"/>
    </location>
</feature>
<reference evidence="15 16" key="1">
    <citation type="submission" date="2016-11" db="EMBL/GenBank/DDBJ databases">
        <authorList>
            <person name="Jaros S."/>
            <person name="Januszkiewicz K."/>
            <person name="Wedrychowicz H."/>
        </authorList>
    </citation>
    <scope>NUCLEOTIDE SEQUENCE [LARGE SCALE GENOMIC DNA]</scope>
    <source>
        <strain evidence="15 16">DSM 26897</strain>
    </source>
</reference>
<evidence type="ECO:0000259" key="13">
    <source>
        <dbReference type="Pfam" id="PF00593"/>
    </source>
</evidence>
<keyword evidence="9 10" id="KW-0998">Cell outer membrane</keyword>
<evidence type="ECO:0000256" key="10">
    <source>
        <dbReference type="PROSITE-ProRule" id="PRU01360"/>
    </source>
</evidence>
<dbReference type="CDD" id="cd01347">
    <property type="entry name" value="ligand_gated_channel"/>
    <property type="match status" value="1"/>
</dbReference>
<feature type="domain" description="TonB-dependent receptor-like beta-barrel" evidence="13">
    <location>
        <begin position="185"/>
        <end position="649"/>
    </location>
</feature>
<dbReference type="InterPro" id="IPR037066">
    <property type="entry name" value="Plug_dom_sf"/>
</dbReference>
<keyword evidence="6 11" id="KW-0798">TonB box</keyword>
<name>A0A1M4T106_9BACT</name>
<dbReference type="SUPFAM" id="SSF56935">
    <property type="entry name" value="Porins"/>
    <property type="match status" value="1"/>
</dbReference>
<dbReference type="GO" id="GO:0015344">
    <property type="term" value="F:siderophore uptake transmembrane transporter activity"/>
    <property type="evidence" value="ECO:0007669"/>
    <property type="project" value="TreeGrafter"/>
</dbReference>
<organism evidence="15 16">
    <name type="scientific">Cnuella takakiae</name>
    <dbReference type="NCBI Taxonomy" id="1302690"/>
    <lineage>
        <taxon>Bacteria</taxon>
        <taxon>Pseudomonadati</taxon>
        <taxon>Bacteroidota</taxon>
        <taxon>Chitinophagia</taxon>
        <taxon>Chitinophagales</taxon>
        <taxon>Chitinophagaceae</taxon>
        <taxon>Cnuella</taxon>
    </lineage>
</organism>
<feature type="signal peptide" evidence="12">
    <location>
        <begin position="1"/>
        <end position="23"/>
    </location>
</feature>
<evidence type="ECO:0000256" key="8">
    <source>
        <dbReference type="ARBA" id="ARBA00023170"/>
    </source>
</evidence>
<evidence type="ECO:0000256" key="4">
    <source>
        <dbReference type="ARBA" id="ARBA00022692"/>
    </source>
</evidence>
<dbReference type="InterPro" id="IPR039426">
    <property type="entry name" value="TonB-dep_rcpt-like"/>
</dbReference>
<dbReference type="InterPro" id="IPR036942">
    <property type="entry name" value="Beta-barrel_TonB_sf"/>
</dbReference>
<keyword evidence="4 10" id="KW-0812">Transmembrane</keyword>
<dbReference type="RefSeq" id="WP_216820602.1">
    <property type="nucleotide sequence ID" value="NZ_FQUO01000001.1"/>
</dbReference>
<dbReference type="InterPro" id="IPR012910">
    <property type="entry name" value="Plug_dom"/>
</dbReference>
<dbReference type="PROSITE" id="PS52016">
    <property type="entry name" value="TONB_DEPENDENT_REC_3"/>
    <property type="match status" value="1"/>
</dbReference>
<evidence type="ECO:0000256" key="1">
    <source>
        <dbReference type="ARBA" id="ARBA00004571"/>
    </source>
</evidence>
<sequence>MMLNRCAPFFLAILLLAHCSLHAQNDTTVKNLDELVVRAQRTKQQKQKVPFSMEVLQLQALREAGARTTPEALAAVNGVFVQKTNHGGGSPFIRGLTGNQTLILVDGVRMNNAIFRYGPNQYLNTIDPFTIQQIEVAKGTGSVQYGSDALGGVIQVITTEPGYAANGKRIQGGVLGRLVNRDMEQTGRGQLQYSSQRVAIQAGVSVRRFGDLYGGDTTGRQSPSGYGEKAFDVKGKILLGSRAELTLAHQWVRQEDVPVYHKVKLENFALNNTALQQRSLSYAKLVVPSSKAWASELSVIASFQQGIEERESRKNGATTERHERDDVRTAGLTIDLASVVKLWWRINSGVEFYHDRVGSRTQDINLANGAAAGKRGLYPDGAGYGNYSLFSLHHFNYNRWTAELGVRYNSFAIGITDTTLGKVKLHPSSFVYNAGVLYQLGNRHSVFANFSTGYRAPNVDDMGTLGIVDFRYEVPAANLKPERSRNVELGYRYNAAALSFEASAYYLQLENLIARVQVPGKVVNGYNVYQKENVEQAYVKGAEASVRLRLLPTLSLQAGAAYAYGQNETRNEPLRRTPPFNGRMLLQYRKSGFHAAFELAAADRQDRLAKGDRDDNRIPIGGTPGWQVMNLYGGYRYKSVAFNAGLNNLANVDYRTHGSGINGMGRSVWCSLSVGM</sequence>
<proteinExistence type="inferred from homology"/>
<evidence type="ECO:0000256" key="2">
    <source>
        <dbReference type="ARBA" id="ARBA00022448"/>
    </source>
</evidence>
<keyword evidence="7 10" id="KW-0472">Membrane</keyword>
<evidence type="ECO:0000256" key="5">
    <source>
        <dbReference type="ARBA" id="ARBA00022729"/>
    </source>
</evidence>
<keyword evidence="8 15" id="KW-0675">Receptor</keyword>
<dbReference type="Pfam" id="PF07715">
    <property type="entry name" value="Plug"/>
    <property type="match status" value="1"/>
</dbReference>
<accession>A0A1M4T106</accession>
<evidence type="ECO:0000259" key="14">
    <source>
        <dbReference type="Pfam" id="PF07715"/>
    </source>
</evidence>
<feature type="domain" description="TonB-dependent receptor plug" evidence="14">
    <location>
        <begin position="46"/>
        <end position="153"/>
    </location>
</feature>
<keyword evidence="3 10" id="KW-1134">Transmembrane beta strand</keyword>
<dbReference type="Proteomes" id="UP000184368">
    <property type="component" value="Unassembled WGS sequence"/>
</dbReference>
<evidence type="ECO:0000256" key="9">
    <source>
        <dbReference type="ARBA" id="ARBA00023237"/>
    </source>
</evidence>
<dbReference type="EMBL" id="FQUO01000001">
    <property type="protein sequence ID" value="SHE37947.1"/>
    <property type="molecule type" value="Genomic_DNA"/>
</dbReference>
<keyword evidence="2 10" id="KW-0813">Transport</keyword>